<sequence length="371" mass="41809">MLATIEFTVTAIVCLISAVVIQRIFIKERLRGTNETAIQGIKWFGLAIFVWGFGALINLLCIGILNWTPSNRFLIYIGVFISLANSLFILLSLPSIEHSKKRGIVVRIIQRFSTKEFIGVFCSILGMIAFVFIATSYNNAAISNNFIWLIDIPISVVVAISLLYELNKAFTSRNMRFMYLPTITLFLLILIAVTHRIIPQDRVVQVIDQQFWSVAGSITAISFKFLFILLFSILLYSWKFLSEKEQQQSLAQTLASENASLRSKLEHFEVANESHLDTIRSMKVSLKQLQEASKVVLSDRQKEVLANLAFLGSTASYPEIAEAMHISLDGFQTHIHQIKKMLNISGAGGKEQLIAFAKEHDLLQYATIPKQ</sequence>
<keyword evidence="1" id="KW-0472">Membrane</keyword>
<feature type="transmembrane region" description="Helical" evidence="1">
    <location>
        <begin position="146"/>
        <end position="166"/>
    </location>
</feature>
<dbReference type="Proteomes" id="UP000077013">
    <property type="component" value="Unassembled WGS sequence"/>
</dbReference>
<keyword evidence="1" id="KW-0812">Transmembrane</keyword>
<feature type="transmembrane region" description="Helical" evidence="1">
    <location>
        <begin position="210"/>
        <end position="236"/>
    </location>
</feature>
<dbReference type="InterPro" id="IPR016032">
    <property type="entry name" value="Sig_transdc_resp-reg_C-effctor"/>
</dbReference>
<protein>
    <recommendedName>
        <fullName evidence="4">HTH luxR-type domain-containing protein</fullName>
    </recommendedName>
</protein>
<feature type="transmembrane region" description="Helical" evidence="1">
    <location>
        <begin position="46"/>
        <end position="67"/>
    </location>
</feature>
<gene>
    <name evidence="2" type="ORF">ULVI_15125</name>
</gene>
<evidence type="ECO:0000256" key="1">
    <source>
        <dbReference type="SAM" id="Phobius"/>
    </source>
</evidence>
<dbReference type="AlphaFoldDB" id="A0A167ERF5"/>
<dbReference type="SUPFAM" id="SSF46894">
    <property type="entry name" value="C-terminal effector domain of the bipartite response regulators"/>
    <property type="match status" value="1"/>
</dbReference>
<dbReference type="STRING" id="1763537.ULVI_15125"/>
<proteinExistence type="predicted"/>
<name>A0A167ERF5_9FLAO</name>
<dbReference type="OrthoDB" id="1185174at2"/>
<comment type="caution">
    <text evidence="2">The sequence shown here is derived from an EMBL/GenBank/DDBJ whole genome shotgun (WGS) entry which is preliminary data.</text>
</comment>
<feature type="transmembrane region" description="Helical" evidence="1">
    <location>
        <begin position="178"/>
        <end position="198"/>
    </location>
</feature>
<dbReference type="GO" id="GO:0003677">
    <property type="term" value="F:DNA binding"/>
    <property type="evidence" value="ECO:0007669"/>
    <property type="project" value="InterPro"/>
</dbReference>
<accession>A0A167ERF5</accession>
<reference evidence="2 3" key="1">
    <citation type="submission" date="2016-02" db="EMBL/GenBank/DDBJ databases">
        <title>Ulvibacter sp. LPB0005, isolated from Thais luteostoma.</title>
        <authorList>
            <person name="Shin S.-K."/>
            <person name="Yi H."/>
        </authorList>
    </citation>
    <scope>NUCLEOTIDE SEQUENCE [LARGE SCALE GENOMIC DNA]</scope>
    <source>
        <strain evidence="2 3">LPB0005</strain>
    </source>
</reference>
<dbReference type="EMBL" id="LRXL01000053">
    <property type="protein sequence ID" value="OAB75806.1"/>
    <property type="molecule type" value="Genomic_DNA"/>
</dbReference>
<feature type="transmembrane region" description="Helical" evidence="1">
    <location>
        <begin position="6"/>
        <end position="26"/>
    </location>
</feature>
<keyword evidence="3" id="KW-1185">Reference proteome</keyword>
<evidence type="ECO:0000313" key="2">
    <source>
        <dbReference type="EMBL" id="OAB75806.1"/>
    </source>
</evidence>
<evidence type="ECO:0008006" key="4">
    <source>
        <dbReference type="Google" id="ProtNLM"/>
    </source>
</evidence>
<feature type="transmembrane region" description="Helical" evidence="1">
    <location>
        <begin position="117"/>
        <end position="134"/>
    </location>
</feature>
<dbReference type="Gene3D" id="1.10.10.10">
    <property type="entry name" value="Winged helix-like DNA-binding domain superfamily/Winged helix DNA-binding domain"/>
    <property type="match status" value="1"/>
</dbReference>
<dbReference type="RefSeq" id="WP_068593645.1">
    <property type="nucleotide sequence ID" value="NZ_LRXL01000053.1"/>
</dbReference>
<dbReference type="InterPro" id="IPR036388">
    <property type="entry name" value="WH-like_DNA-bd_sf"/>
</dbReference>
<evidence type="ECO:0000313" key="3">
    <source>
        <dbReference type="Proteomes" id="UP000077013"/>
    </source>
</evidence>
<dbReference type="GO" id="GO:0006355">
    <property type="term" value="P:regulation of DNA-templated transcription"/>
    <property type="evidence" value="ECO:0007669"/>
    <property type="project" value="InterPro"/>
</dbReference>
<organism evidence="2 3">
    <name type="scientific">Cochleicola gelatinilyticus</name>
    <dbReference type="NCBI Taxonomy" id="1763537"/>
    <lineage>
        <taxon>Bacteria</taxon>
        <taxon>Pseudomonadati</taxon>
        <taxon>Bacteroidota</taxon>
        <taxon>Flavobacteriia</taxon>
        <taxon>Flavobacteriales</taxon>
        <taxon>Flavobacteriaceae</taxon>
        <taxon>Cochleicola</taxon>
    </lineage>
</organism>
<feature type="transmembrane region" description="Helical" evidence="1">
    <location>
        <begin position="73"/>
        <end position="96"/>
    </location>
</feature>
<keyword evidence="1" id="KW-1133">Transmembrane helix</keyword>